<feature type="transmembrane region" description="Helical" evidence="1">
    <location>
        <begin position="6"/>
        <end position="26"/>
    </location>
</feature>
<proteinExistence type="predicted"/>
<dbReference type="EMBL" id="CAJNOO010002645">
    <property type="protein sequence ID" value="CAF1286176.1"/>
    <property type="molecule type" value="Genomic_DNA"/>
</dbReference>
<evidence type="ECO:0000256" key="1">
    <source>
        <dbReference type="SAM" id="Phobius"/>
    </source>
</evidence>
<keyword evidence="1" id="KW-0472">Membrane</keyword>
<dbReference type="OrthoDB" id="9974291at2759"/>
<accession>A0A815CQZ2</accession>
<dbReference type="Proteomes" id="UP000663882">
    <property type="component" value="Unassembled WGS sequence"/>
</dbReference>
<evidence type="ECO:0000313" key="2">
    <source>
        <dbReference type="EMBL" id="CAF1286176.1"/>
    </source>
</evidence>
<sequence>MLYRRILLSMIIFDACCFLYCIKILLSFNNNSISYNFSHINKSIRHTAIILAKILSIKVLKHLNALIKVGVNAFIMCDEEPSKYINSTNRILYISNEHLAQYGISQNLVWDRVLVWLYNQSWIDYVWLIEDDVTWSNIHHIVDFFNRYANNSADLLSRNIIYRNNQTLK</sequence>
<gene>
    <name evidence="2" type="ORF">RFH988_LOCUS28966</name>
</gene>
<dbReference type="AlphaFoldDB" id="A0A815CQZ2"/>
<evidence type="ECO:0000313" key="3">
    <source>
        <dbReference type="Proteomes" id="UP000663882"/>
    </source>
</evidence>
<keyword evidence="1" id="KW-0812">Transmembrane</keyword>
<reference evidence="2" key="1">
    <citation type="submission" date="2021-02" db="EMBL/GenBank/DDBJ databases">
        <authorList>
            <person name="Nowell W R."/>
        </authorList>
    </citation>
    <scope>NUCLEOTIDE SEQUENCE</scope>
</reference>
<keyword evidence="1" id="KW-1133">Transmembrane helix</keyword>
<comment type="caution">
    <text evidence="2">The sequence shown here is derived from an EMBL/GenBank/DDBJ whole genome shotgun (WGS) entry which is preliminary data.</text>
</comment>
<name>A0A815CQZ2_9BILA</name>
<protein>
    <submittedName>
        <fullName evidence="2">Uncharacterized protein</fullName>
    </submittedName>
</protein>
<organism evidence="2 3">
    <name type="scientific">Rotaria sordida</name>
    <dbReference type="NCBI Taxonomy" id="392033"/>
    <lineage>
        <taxon>Eukaryota</taxon>
        <taxon>Metazoa</taxon>
        <taxon>Spiralia</taxon>
        <taxon>Gnathifera</taxon>
        <taxon>Rotifera</taxon>
        <taxon>Eurotatoria</taxon>
        <taxon>Bdelloidea</taxon>
        <taxon>Philodinida</taxon>
        <taxon>Philodinidae</taxon>
        <taxon>Rotaria</taxon>
    </lineage>
</organism>